<reference evidence="4" key="2">
    <citation type="submission" date="2021-04" db="EMBL/GenBank/DDBJ databases">
        <title>Genome-wide patterns of bracovirus chromosomal integration into multiple host tissues during parasitism.</title>
        <authorList>
            <person name="Chebbi M.A.C."/>
        </authorList>
    </citation>
    <scope>NUCLEOTIDE SEQUENCE</scope>
    <source>
        <tissue evidence="4">Whole body</tissue>
    </source>
</reference>
<organism evidence="4 5">
    <name type="scientific">Cotesia typhae</name>
    <dbReference type="NCBI Taxonomy" id="2053667"/>
    <lineage>
        <taxon>Eukaryota</taxon>
        <taxon>Metazoa</taxon>
        <taxon>Ecdysozoa</taxon>
        <taxon>Arthropoda</taxon>
        <taxon>Hexapoda</taxon>
        <taxon>Insecta</taxon>
        <taxon>Pterygota</taxon>
        <taxon>Neoptera</taxon>
        <taxon>Endopterygota</taxon>
        <taxon>Hymenoptera</taxon>
        <taxon>Apocrita</taxon>
        <taxon>Ichneumonoidea</taxon>
        <taxon>Braconidae</taxon>
        <taxon>Microgastrinae</taxon>
        <taxon>Cotesia</taxon>
    </lineage>
</organism>
<evidence type="ECO:0000256" key="1">
    <source>
        <dbReference type="ARBA" id="ARBA00001947"/>
    </source>
</evidence>
<name>A0A8J5QTK9_9HYME</name>
<dbReference type="PANTHER" id="PTHR10127:SF850">
    <property type="entry name" value="METALLOENDOPEPTIDASE"/>
    <property type="match status" value="1"/>
</dbReference>
<evidence type="ECO:0000259" key="3">
    <source>
        <dbReference type="PROSITE" id="PS51864"/>
    </source>
</evidence>
<keyword evidence="5" id="KW-1185">Reference proteome</keyword>
<dbReference type="PROSITE" id="PS51864">
    <property type="entry name" value="ASTACIN"/>
    <property type="match status" value="1"/>
</dbReference>
<feature type="domain" description="Peptidase M12A" evidence="3">
    <location>
        <begin position="1"/>
        <end position="86"/>
    </location>
</feature>
<sequence length="102" mass="11470">MYTSPNQMLSIGYNFEKLSSGDAITLNQTYDYNSIMHYNTNAFARDQSKETIIPLKAEGIQITQIGRTGQLSEIDISGVNRLYNCSGKFKSLLFKHLVLLEG</sequence>
<evidence type="ECO:0000256" key="2">
    <source>
        <dbReference type="PROSITE-ProRule" id="PRU01211"/>
    </source>
</evidence>
<accession>A0A8J5QTK9</accession>
<comment type="cofactor">
    <cofactor evidence="1">
        <name>Zn(2+)</name>
        <dbReference type="ChEBI" id="CHEBI:29105"/>
    </cofactor>
</comment>
<dbReference type="AlphaFoldDB" id="A0A8J5QTK9"/>
<dbReference type="PANTHER" id="PTHR10127">
    <property type="entry name" value="DISCOIDIN, CUB, EGF, LAMININ , AND ZINC METALLOPROTEASE DOMAIN CONTAINING"/>
    <property type="match status" value="1"/>
</dbReference>
<dbReference type="Proteomes" id="UP000729913">
    <property type="component" value="Unassembled WGS sequence"/>
</dbReference>
<reference evidence="4" key="1">
    <citation type="submission" date="2020-03" db="EMBL/GenBank/DDBJ databases">
        <authorList>
            <person name="Chebbi M.A."/>
            <person name="Drezen J.M."/>
        </authorList>
    </citation>
    <scope>NUCLEOTIDE SEQUENCE</scope>
    <source>
        <tissue evidence="4">Whole body</tissue>
    </source>
</reference>
<comment type="caution">
    <text evidence="4">The sequence shown here is derived from an EMBL/GenBank/DDBJ whole genome shotgun (WGS) entry which is preliminary data.</text>
</comment>
<dbReference type="GO" id="GO:0006508">
    <property type="term" value="P:proteolysis"/>
    <property type="evidence" value="ECO:0007669"/>
    <property type="project" value="InterPro"/>
</dbReference>
<dbReference type="InterPro" id="IPR001506">
    <property type="entry name" value="Peptidase_M12A"/>
</dbReference>
<dbReference type="Pfam" id="PF01400">
    <property type="entry name" value="Astacin"/>
    <property type="match status" value="1"/>
</dbReference>
<dbReference type="EMBL" id="JAAOIC020000043">
    <property type="protein sequence ID" value="KAG8038516.1"/>
    <property type="molecule type" value="Genomic_DNA"/>
</dbReference>
<dbReference type="GO" id="GO:0004222">
    <property type="term" value="F:metalloendopeptidase activity"/>
    <property type="evidence" value="ECO:0007669"/>
    <property type="project" value="InterPro"/>
</dbReference>
<dbReference type="OrthoDB" id="291007at2759"/>
<evidence type="ECO:0000313" key="5">
    <source>
        <dbReference type="Proteomes" id="UP000729913"/>
    </source>
</evidence>
<protein>
    <recommendedName>
        <fullName evidence="3">Peptidase M12A domain-containing protein</fullName>
    </recommendedName>
</protein>
<gene>
    <name evidence="4" type="ORF">G9C98_006212</name>
</gene>
<comment type="caution">
    <text evidence="2">Lacks conserved residue(s) required for the propagation of feature annotation.</text>
</comment>
<proteinExistence type="predicted"/>
<evidence type="ECO:0000313" key="4">
    <source>
        <dbReference type="EMBL" id="KAG8038516.1"/>
    </source>
</evidence>